<keyword evidence="3" id="KW-0540">Nuclease</keyword>
<dbReference type="GO" id="GO:0016887">
    <property type="term" value="F:ATP hydrolysis activity"/>
    <property type="evidence" value="ECO:0007669"/>
    <property type="project" value="InterPro"/>
</dbReference>
<feature type="domain" description="Rad50/SbcC-type AAA" evidence="2">
    <location>
        <begin position="5"/>
        <end position="235"/>
    </location>
</feature>
<reference evidence="4" key="1">
    <citation type="submission" date="2016-10" db="EMBL/GenBank/DDBJ databases">
        <authorList>
            <person name="Varghese N."/>
            <person name="Submissions S."/>
        </authorList>
    </citation>
    <scope>NUCLEOTIDE SEQUENCE [LARGE SCALE GENOMIC DNA]</scope>
    <source>
        <strain evidence="4">DSM 25329</strain>
    </source>
</reference>
<dbReference type="PANTHER" id="PTHR32114">
    <property type="entry name" value="ABC TRANSPORTER ABCH.3"/>
    <property type="match status" value="1"/>
</dbReference>
<dbReference type="GO" id="GO:0006302">
    <property type="term" value="P:double-strand break repair"/>
    <property type="evidence" value="ECO:0007669"/>
    <property type="project" value="InterPro"/>
</dbReference>
<dbReference type="EMBL" id="FNAN01000028">
    <property type="protein sequence ID" value="SDH09656.1"/>
    <property type="molecule type" value="Genomic_DNA"/>
</dbReference>
<dbReference type="Pfam" id="PF13558">
    <property type="entry name" value="SbcC_Walker_B"/>
    <property type="match status" value="1"/>
</dbReference>
<gene>
    <name evidence="3" type="ORF">SAMN04487996_12871</name>
</gene>
<dbReference type="PANTHER" id="PTHR32114:SF2">
    <property type="entry name" value="ABC TRANSPORTER ABCH.3"/>
    <property type="match status" value="1"/>
</dbReference>
<dbReference type="OrthoDB" id="9795626at2"/>
<accession>A0A1G7ZM62</accession>
<feature type="coiled-coil region" evidence="1">
    <location>
        <begin position="557"/>
        <end position="591"/>
    </location>
</feature>
<dbReference type="RefSeq" id="WP_090157358.1">
    <property type="nucleotide sequence ID" value="NZ_FNAN01000028.1"/>
</dbReference>
<keyword evidence="4" id="KW-1185">Reference proteome</keyword>
<dbReference type="SUPFAM" id="SSF52540">
    <property type="entry name" value="P-loop containing nucleoside triphosphate hydrolases"/>
    <property type="match status" value="1"/>
</dbReference>
<proteinExistence type="predicted"/>
<keyword evidence="1" id="KW-0175">Coiled coil</keyword>
<feature type="coiled-coil region" evidence="1">
    <location>
        <begin position="633"/>
        <end position="730"/>
    </location>
</feature>
<sequence>MIPKRLKIKGLYSYQTEQEIDFDPLTDASLFGIFGAVGSGKSSILEAITFALYGDTERLNKSGDDRTYNMMNLRSDDLLIDFECIAGKNGDRYRFTVRGKRNSKNFKDVKTFERKGYIWQENDWVPLAENESTESIIGLSYDNFRRTIIIPQGRFQEFIELKDAERTRMMKELFQLEKYDLSRNVGSLSNRNNLAISNVDGQLLGLGEVTQEMLTEGEQRLEQLRLQIQQVSNELTVQTELEGNFQKLKLAGEKIQMLQNRLAALNAQRADMQEREAVLKTFETCSLHFKSIFDQKNNLLTAIARDERISAANEAKLTELTALLGKEQETLQILKPRYEKREELLATAEELEKVLRIIEHSQAVIKRNEALARGEEQLKAKENAIEIQKQQKQELEAANEQRKAGLGDVLEMGLVKSWFTTADSLAENRQAIKTEAEALATEIKTLLEGLAQRLQEITGDFGIQFGDEILLETFQKGVTSYLEASEANRKELNRQLLHINTKVALHQYAGNLEDGEPCPLCGSLHHPEVLTADGALSAEVAAVEKQLHALDEKERLLRRLQSPIERIFNQIENLEKQKGSIKQRYTEAQGRLKVHDDAFIWPAFSKTDREDFDKRFGESSRLQAEIKAGETILKGLTAQIENALTEKSEKIEKPLQVLRDEILRFENTVQTLSEQLSRVTLADFESTDKADISEKINALKADYQQLSTAFAEAEKQVDVLEKERNTLSGSQATLLTALQGNRSELAGLQTKIEDQLAAYAFESEALVVEILQKPINIGTERQAIDEFKMALETTGIELKNLLEEHAGEQYDAERHEAVLVLKNTLTENLNAQRKEEGNIGGRLKQMAEDLAKKATLLSEKARLQLRKEHLDDLAKLFRSSGFVDYASSIYLQNLIQAANHRFHQMTHQQLHLELGEGNSFWVRDLLNGGHMRLLKTLSGGQKFQAALSLALALADHIHVRNESKHNFFFLDEGFGSLDKNALQTVFETLKSLRKENRIVGIISHVEDLQQEIQTYLRITESEEGSRIVPSWK</sequence>
<evidence type="ECO:0000313" key="3">
    <source>
        <dbReference type="EMBL" id="SDH09656.1"/>
    </source>
</evidence>
<dbReference type="Gene3D" id="1.10.287.1490">
    <property type="match status" value="1"/>
</dbReference>
<dbReference type="AlphaFoldDB" id="A0A1G7ZM62"/>
<dbReference type="STRING" id="659014.SAMN04487996_12871"/>
<protein>
    <submittedName>
        <fullName evidence="3">Exonuclease SbcC</fullName>
    </submittedName>
</protein>
<keyword evidence="3" id="KW-0269">Exonuclease</keyword>
<evidence type="ECO:0000313" key="4">
    <source>
        <dbReference type="Proteomes" id="UP000198748"/>
    </source>
</evidence>
<organism evidence="3 4">
    <name type="scientific">Dyadobacter soli</name>
    <dbReference type="NCBI Taxonomy" id="659014"/>
    <lineage>
        <taxon>Bacteria</taxon>
        <taxon>Pseudomonadati</taxon>
        <taxon>Bacteroidota</taxon>
        <taxon>Cytophagia</taxon>
        <taxon>Cytophagales</taxon>
        <taxon>Spirosomataceae</taxon>
        <taxon>Dyadobacter</taxon>
    </lineage>
</organism>
<feature type="coiled-coil region" evidence="1">
    <location>
        <begin position="341"/>
        <end position="442"/>
    </location>
</feature>
<dbReference type="Pfam" id="PF13476">
    <property type="entry name" value="AAA_23"/>
    <property type="match status" value="1"/>
</dbReference>
<evidence type="ECO:0000259" key="2">
    <source>
        <dbReference type="Pfam" id="PF13476"/>
    </source>
</evidence>
<dbReference type="InterPro" id="IPR038729">
    <property type="entry name" value="Rad50/SbcC_AAA"/>
</dbReference>
<dbReference type="InterPro" id="IPR027417">
    <property type="entry name" value="P-loop_NTPase"/>
</dbReference>
<name>A0A1G7ZM62_9BACT</name>
<dbReference type="Proteomes" id="UP000198748">
    <property type="component" value="Unassembled WGS sequence"/>
</dbReference>
<keyword evidence="3" id="KW-0378">Hydrolase</keyword>
<feature type="coiled-coil region" evidence="1">
    <location>
        <begin position="214"/>
        <end position="275"/>
    </location>
</feature>
<evidence type="ECO:0000256" key="1">
    <source>
        <dbReference type="SAM" id="Coils"/>
    </source>
</evidence>
<dbReference type="GO" id="GO:0004527">
    <property type="term" value="F:exonuclease activity"/>
    <property type="evidence" value="ECO:0007669"/>
    <property type="project" value="UniProtKB-KW"/>
</dbReference>
<dbReference type="Gene3D" id="3.40.50.300">
    <property type="entry name" value="P-loop containing nucleotide triphosphate hydrolases"/>
    <property type="match status" value="2"/>
</dbReference>